<dbReference type="GO" id="GO:0004135">
    <property type="term" value="F:amylo-alpha-1,6-glucosidase activity"/>
    <property type="evidence" value="ECO:0007669"/>
    <property type="project" value="InterPro"/>
</dbReference>
<dbReference type="GO" id="GO:0004134">
    <property type="term" value="F:4-alpha-glucanotransferase activity"/>
    <property type="evidence" value="ECO:0007669"/>
    <property type="project" value="InterPro"/>
</dbReference>
<reference evidence="4" key="1">
    <citation type="journal article" date="2021" name="Science">
        <title>Hunting the eagle killer: A cyanobacterial neurotoxin causes vacuolar myelinopathy.</title>
        <authorList>
            <person name="Breinlinger S."/>
            <person name="Phillips T.J."/>
            <person name="Haram B.N."/>
            <person name="Mares J."/>
            <person name="Martinez Yerena J.A."/>
            <person name="Hrouzek P."/>
            <person name="Sobotka R."/>
            <person name="Henderson W.M."/>
            <person name="Schmieder P."/>
            <person name="Williams S.M."/>
            <person name="Lauderdale J.D."/>
            <person name="Wilde H.D."/>
            <person name="Gerrin W."/>
            <person name="Kust A."/>
            <person name="Washington J.W."/>
            <person name="Wagner C."/>
            <person name="Geier B."/>
            <person name="Liebeke M."/>
            <person name="Enke H."/>
            <person name="Niedermeyer T.H.J."/>
            <person name="Wilde S.B."/>
        </authorList>
    </citation>
    <scope>NUCLEOTIDE SEQUENCE [LARGE SCALE GENOMIC DNA]</scope>
    <source>
        <strain evidence="4">Thurmond2011</strain>
    </source>
</reference>
<dbReference type="GO" id="GO:0005980">
    <property type="term" value="P:glycogen catabolic process"/>
    <property type="evidence" value="ECO:0007669"/>
    <property type="project" value="InterPro"/>
</dbReference>
<evidence type="ECO:0000313" key="4">
    <source>
        <dbReference type="Proteomes" id="UP000667802"/>
    </source>
</evidence>
<dbReference type="PANTHER" id="PTHR10569">
    <property type="entry name" value="GLYCOGEN DEBRANCHING ENZYME"/>
    <property type="match status" value="1"/>
</dbReference>
<dbReference type="Gene3D" id="1.50.10.10">
    <property type="match status" value="1"/>
</dbReference>
<dbReference type="EMBL" id="JAALHA020000025">
    <property type="protein sequence ID" value="MDR9899513.1"/>
    <property type="molecule type" value="Genomic_DNA"/>
</dbReference>
<proteinExistence type="predicted"/>
<feature type="domain" description="Glycogen debranching enzyme C-terminal" evidence="1">
    <location>
        <begin position="322"/>
        <end position="694"/>
    </location>
</feature>
<organism evidence="3 4">
    <name type="scientific">Aetokthonos hydrillicola Thurmond2011</name>
    <dbReference type="NCBI Taxonomy" id="2712845"/>
    <lineage>
        <taxon>Bacteria</taxon>
        <taxon>Bacillati</taxon>
        <taxon>Cyanobacteriota</taxon>
        <taxon>Cyanophyceae</taxon>
        <taxon>Nostocales</taxon>
        <taxon>Hapalosiphonaceae</taxon>
        <taxon>Aetokthonos</taxon>
    </lineage>
</organism>
<dbReference type="Pfam" id="PF06202">
    <property type="entry name" value="GDE_C"/>
    <property type="match status" value="1"/>
</dbReference>
<dbReference type="Proteomes" id="UP000667802">
    <property type="component" value="Unassembled WGS sequence"/>
</dbReference>
<evidence type="ECO:0000259" key="2">
    <source>
        <dbReference type="Pfam" id="PF12439"/>
    </source>
</evidence>
<evidence type="ECO:0000313" key="3">
    <source>
        <dbReference type="EMBL" id="MDR9899513.1"/>
    </source>
</evidence>
<name>A0AAP5IDC8_9CYAN</name>
<dbReference type="InterPro" id="IPR008928">
    <property type="entry name" value="6-hairpin_glycosidase_sf"/>
</dbReference>
<protein>
    <submittedName>
        <fullName evidence="3">Amylo-alpha-1,6-glucosidase</fullName>
    </submittedName>
</protein>
<dbReference type="InterPro" id="IPR024742">
    <property type="entry name" value="Glycogen_debranch_N"/>
</dbReference>
<dbReference type="Pfam" id="PF12439">
    <property type="entry name" value="GDE_N"/>
    <property type="match status" value="1"/>
</dbReference>
<dbReference type="InterPro" id="IPR010401">
    <property type="entry name" value="AGL/Gdb1"/>
</dbReference>
<comment type="caution">
    <text evidence="3">The sequence shown here is derived from an EMBL/GenBank/DDBJ whole genome shotgun (WGS) entry which is preliminary data.</text>
</comment>
<sequence>MAELDTREWLLTNGLGSFASGTVCDVRTRTYHGWLFAAKNPPTDRTLLLSHLEASLELPGRVVPLGTNFWGNGQIDPSGYKLLRSFDINPVPKWIWGQDNWQLTRLLVMPYGRLDEGSMGTQREETFCAIPYLSHRFFVQYRYEGRDTAILRLRLFIADRDFHASQKASSELQFSQMLGYQQVCLQGIISDRFGTPWHLRWTQGDYKPEAFWYWNYILPEEKLRGLGDREDLYSPGYLTVTLQPGDAVTLEARTGFPNERESPLTSQTFAEVVAYEQDRLSQIFGGWEKGTMEATKEGEKLIVCPSTQQIPQSPTWQKLLKAADQFIVYRASIGGPTVIAGYHWFNDRGRDTLISLPGLTLVPQRFNLAKGLLQTFGRYCRHGLIPNTFPDIDGEPSYNSIDAALWWIETLGLYLEATQDWQFLAEQYSVIQQIYKAFVGGTRYNIQVDSTDGLVGWDAPGVALTWMDAVIDGQPVTPRRGKPVEVNALWYSALCWASRWAEILSEQGTVVDSPRLAKQAQRYAQQAQQVKTSLQKYWNPQLGYLYDVIEPDDYRNSQIRANAVLALSLAHCGFSYQQGRQILELAKSCLLTPYGLRTLDPSDKEYIGKYTGDHEQRDRAYHQGTVWTWLIGSFIRAWERFYPEKPVPFDWEPLLTHFLSNACIGSVSEIFDGNKPHLPKGVIAQAWSVAEIIRHYRE</sequence>
<feature type="domain" description="Glycogen debranching enzyme bacterial and archaeal type N-terminal" evidence="2">
    <location>
        <begin position="7"/>
        <end position="249"/>
    </location>
</feature>
<dbReference type="PANTHER" id="PTHR10569:SF2">
    <property type="entry name" value="GLYCOGEN DEBRANCHING ENZYME"/>
    <property type="match status" value="1"/>
</dbReference>
<gene>
    <name evidence="3" type="ORF">G7B40_033885</name>
</gene>
<dbReference type="InterPro" id="IPR012341">
    <property type="entry name" value="6hp_glycosidase-like_sf"/>
</dbReference>
<keyword evidence="4" id="KW-1185">Reference proteome</keyword>
<dbReference type="RefSeq" id="WP_208342221.1">
    <property type="nucleotide sequence ID" value="NZ_CAWQFN010000115.1"/>
</dbReference>
<dbReference type="InterPro" id="IPR032790">
    <property type="entry name" value="GDE_C"/>
</dbReference>
<accession>A0AAP5IDC8</accession>
<dbReference type="SUPFAM" id="SSF48208">
    <property type="entry name" value="Six-hairpin glycosidases"/>
    <property type="match status" value="1"/>
</dbReference>
<evidence type="ECO:0000259" key="1">
    <source>
        <dbReference type="Pfam" id="PF06202"/>
    </source>
</evidence>
<dbReference type="AlphaFoldDB" id="A0AAP5IDC8"/>